<dbReference type="EMBL" id="JAPFPW010000020">
    <property type="protein sequence ID" value="MCW7755040.1"/>
    <property type="molecule type" value="Genomic_DNA"/>
</dbReference>
<name>A0ABT3NC96_9BACT</name>
<keyword evidence="3" id="KW-1185">Reference proteome</keyword>
<comment type="caution">
    <text evidence="2">The sequence shown here is derived from an EMBL/GenBank/DDBJ whole genome shotgun (WGS) entry which is preliminary data.</text>
</comment>
<evidence type="ECO:0000313" key="3">
    <source>
        <dbReference type="Proteomes" id="UP001209681"/>
    </source>
</evidence>
<sequence length="91" mass="9593">MDERTKILIGIGSSVATSCQPCLTHHVDRADELGIEDADIIEAIHVGTQVKQGGMKAMQQFVERVAGKRLEAVSVQGENSAESCSCGGSCC</sequence>
<dbReference type="InterPro" id="IPR029032">
    <property type="entry name" value="AhpD-like"/>
</dbReference>
<dbReference type="SUPFAM" id="SSF69118">
    <property type="entry name" value="AhpD-like"/>
    <property type="match status" value="1"/>
</dbReference>
<evidence type="ECO:0000259" key="1">
    <source>
        <dbReference type="Pfam" id="PF02627"/>
    </source>
</evidence>
<accession>A0ABT3NC96</accession>
<dbReference type="RefSeq" id="WP_265425955.1">
    <property type="nucleotide sequence ID" value="NZ_JAPFPW010000020.1"/>
</dbReference>
<organism evidence="2 3">
    <name type="scientific">Desulfobotulus pelophilus</name>
    <dbReference type="NCBI Taxonomy" id="2823377"/>
    <lineage>
        <taxon>Bacteria</taxon>
        <taxon>Pseudomonadati</taxon>
        <taxon>Thermodesulfobacteriota</taxon>
        <taxon>Desulfobacteria</taxon>
        <taxon>Desulfobacterales</taxon>
        <taxon>Desulfobacteraceae</taxon>
        <taxon>Desulfobotulus</taxon>
    </lineage>
</organism>
<evidence type="ECO:0000313" key="2">
    <source>
        <dbReference type="EMBL" id="MCW7755040.1"/>
    </source>
</evidence>
<proteinExistence type="predicted"/>
<dbReference type="InterPro" id="IPR003779">
    <property type="entry name" value="CMD-like"/>
</dbReference>
<dbReference type="PROSITE" id="PS51257">
    <property type="entry name" value="PROKAR_LIPOPROTEIN"/>
    <property type="match status" value="1"/>
</dbReference>
<reference evidence="2 3" key="1">
    <citation type="submission" date="2022-11" db="EMBL/GenBank/DDBJ databases">
        <title>Desulfobotulus tamanensis H1 sp. nov. - anaerobic, alkaliphilic, sulphate reducing bacterium isolated from terrestrial mud volcano.</title>
        <authorList>
            <person name="Frolova A."/>
            <person name="Merkel A.Y."/>
            <person name="Slobodkin A.I."/>
        </authorList>
    </citation>
    <scope>NUCLEOTIDE SEQUENCE [LARGE SCALE GENOMIC DNA]</scope>
    <source>
        <strain evidence="2 3">H1</strain>
    </source>
</reference>
<gene>
    <name evidence="2" type="ORF">OOT00_13695</name>
</gene>
<dbReference type="Proteomes" id="UP001209681">
    <property type="component" value="Unassembled WGS sequence"/>
</dbReference>
<dbReference type="Gene3D" id="1.20.1290.10">
    <property type="entry name" value="AhpD-like"/>
    <property type="match status" value="1"/>
</dbReference>
<dbReference type="Pfam" id="PF02627">
    <property type="entry name" value="CMD"/>
    <property type="match status" value="1"/>
</dbReference>
<protein>
    <submittedName>
        <fullName evidence="2">Carboxymuconolactone decarboxylase family protein</fullName>
    </submittedName>
</protein>
<feature type="domain" description="Carboxymuconolactone decarboxylase-like" evidence="1">
    <location>
        <begin position="2"/>
        <end position="48"/>
    </location>
</feature>